<comment type="caution">
    <text evidence="2">The sequence shown here is derived from an EMBL/GenBank/DDBJ whole genome shotgun (WGS) entry which is preliminary data.</text>
</comment>
<dbReference type="SUPFAM" id="SSF50978">
    <property type="entry name" value="WD40 repeat-like"/>
    <property type="match status" value="1"/>
</dbReference>
<sequence>MAADTAQLHDRIATLEKEKIECLELIKTLHRKIHALEEENDLLAVENERLRAQEPLSVVDGQSNVAPETGIGIFDLPINTTYLEECDGAKYITQELAVVEGVGGGLNPLCVRICTFPSLPTSASPLIPDSVLVAVGGVDKFLTLYRVETNGSPSEKVLVLSGFGGPLLSLDFFAAGEEEGRLLVTCMDGSHSVVYFNKHRPVDACIVHARKDHEKHAVIGRWSRCGRLYATGGHDKAVHLYDSNGGGPLKSFYFLGNVEALAFVDRPASGCGKVLKPVETGEAQTRGEGGLIACSRPFLIVASRNVAHLTYIDCDSFEKQTVSLNNALWDTHVSFSVLSLALSPCQEFLLAATDKSRVILYRIGHNEQLRSLYGHRADEYRYPLNNP</sequence>
<keyword evidence="3" id="KW-1185">Reference proteome</keyword>
<dbReference type="Proteomes" id="UP000355283">
    <property type="component" value="Unassembled WGS sequence"/>
</dbReference>
<evidence type="ECO:0000256" key="1">
    <source>
        <dbReference type="SAM" id="Coils"/>
    </source>
</evidence>
<gene>
    <name evidence="2" type="ORF">NSK_000763</name>
</gene>
<organism evidence="2 3">
    <name type="scientific">Nannochloropsis salina CCMP1776</name>
    <dbReference type="NCBI Taxonomy" id="1027361"/>
    <lineage>
        <taxon>Eukaryota</taxon>
        <taxon>Sar</taxon>
        <taxon>Stramenopiles</taxon>
        <taxon>Ochrophyta</taxon>
        <taxon>Eustigmatophyceae</taxon>
        <taxon>Eustigmatales</taxon>
        <taxon>Monodopsidaceae</taxon>
        <taxon>Microchloropsis</taxon>
        <taxon>Microchloropsis salina</taxon>
    </lineage>
</organism>
<feature type="coiled-coil region" evidence="1">
    <location>
        <begin position="26"/>
        <end position="53"/>
    </location>
</feature>
<accession>A0A4D9DBN7</accession>
<evidence type="ECO:0000313" key="2">
    <source>
        <dbReference type="EMBL" id="TFJ88414.1"/>
    </source>
</evidence>
<dbReference type="AlphaFoldDB" id="A0A4D9DBN7"/>
<evidence type="ECO:0000313" key="3">
    <source>
        <dbReference type="Proteomes" id="UP000355283"/>
    </source>
</evidence>
<proteinExistence type="predicted"/>
<protein>
    <recommendedName>
        <fullName evidence="4">Anaphase-promoting complex subunit 4 WD40 domain-containing protein</fullName>
    </recommendedName>
</protein>
<dbReference type="InterPro" id="IPR036322">
    <property type="entry name" value="WD40_repeat_dom_sf"/>
</dbReference>
<dbReference type="EMBL" id="SDOX01000002">
    <property type="protein sequence ID" value="TFJ88414.1"/>
    <property type="molecule type" value="Genomic_DNA"/>
</dbReference>
<dbReference type="OrthoDB" id="1932312at2759"/>
<keyword evidence="1" id="KW-0175">Coiled coil</keyword>
<dbReference type="SMART" id="SM00320">
    <property type="entry name" value="WD40"/>
    <property type="match status" value="3"/>
</dbReference>
<dbReference type="InterPro" id="IPR015943">
    <property type="entry name" value="WD40/YVTN_repeat-like_dom_sf"/>
</dbReference>
<reference evidence="2 3" key="1">
    <citation type="submission" date="2019-01" db="EMBL/GenBank/DDBJ databases">
        <title>Nuclear Genome Assembly of the Microalgal Biofuel strain Nannochloropsis salina CCMP1776.</title>
        <authorList>
            <person name="Hovde B."/>
        </authorList>
    </citation>
    <scope>NUCLEOTIDE SEQUENCE [LARGE SCALE GENOMIC DNA]</scope>
    <source>
        <strain evidence="2 3">CCMP1776</strain>
    </source>
</reference>
<name>A0A4D9DBN7_9STRA</name>
<dbReference type="Gene3D" id="2.130.10.10">
    <property type="entry name" value="YVTN repeat-like/Quinoprotein amine dehydrogenase"/>
    <property type="match status" value="1"/>
</dbReference>
<evidence type="ECO:0008006" key="4">
    <source>
        <dbReference type="Google" id="ProtNLM"/>
    </source>
</evidence>
<dbReference type="InterPro" id="IPR001680">
    <property type="entry name" value="WD40_rpt"/>
</dbReference>